<dbReference type="Gene3D" id="3.10.620.30">
    <property type="match status" value="1"/>
</dbReference>
<evidence type="ECO:0000259" key="3">
    <source>
        <dbReference type="SMART" id="SM00460"/>
    </source>
</evidence>
<dbReference type="PANTHER" id="PTHR33490:SF6">
    <property type="entry name" value="SLL1049 PROTEIN"/>
    <property type="match status" value="1"/>
</dbReference>
<feature type="signal peptide" evidence="2">
    <location>
        <begin position="1"/>
        <end position="22"/>
    </location>
</feature>
<name>A0A1F5F645_9BACT</name>
<dbReference type="Proteomes" id="UP000176191">
    <property type="component" value="Unassembled WGS sequence"/>
</dbReference>
<dbReference type="AlphaFoldDB" id="A0A1F5F645"/>
<accession>A0A1F5F645</accession>
<feature type="transmembrane region" description="Helical" evidence="1">
    <location>
        <begin position="530"/>
        <end position="550"/>
    </location>
</feature>
<proteinExistence type="predicted"/>
<reference evidence="4 5" key="1">
    <citation type="journal article" date="2016" name="Nat. Commun.">
        <title>Thousands of microbial genomes shed light on interconnected biogeochemical processes in an aquifer system.</title>
        <authorList>
            <person name="Anantharaman K."/>
            <person name="Brown C.T."/>
            <person name="Hug L.A."/>
            <person name="Sharon I."/>
            <person name="Castelle C.J."/>
            <person name="Probst A.J."/>
            <person name="Thomas B.C."/>
            <person name="Singh A."/>
            <person name="Wilkins M.J."/>
            <person name="Karaoz U."/>
            <person name="Brodie E.L."/>
            <person name="Williams K.H."/>
            <person name="Hubbard S.S."/>
            <person name="Banfield J.F."/>
        </authorList>
    </citation>
    <scope>NUCLEOTIDE SEQUENCE [LARGE SCALE GENOMIC DNA]</scope>
</reference>
<keyword evidence="1" id="KW-1133">Transmembrane helix</keyword>
<evidence type="ECO:0000256" key="1">
    <source>
        <dbReference type="SAM" id="Phobius"/>
    </source>
</evidence>
<evidence type="ECO:0000256" key="2">
    <source>
        <dbReference type="SAM" id="SignalP"/>
    </source>
</evidence>
<dbReference type="EMBL" id="MFAK01000015">
    <property type="protein sequence ID" value="OGD75117.1"/>
    <property type="molecule type" value="Genomic_DNA"/>
</dbReference>
<protein>
    <recommendedName>
        <fullName evidence="3">Transglutaminase-like domain-containing protein</fullName>
    </recommendedName>
</protein>
<keyword evidence="2" id="KW-0732">Signal</keyword>
<comment type="caution">
    <text evidence="4">The sequence shown here is derived from an EMBL/GenBank/DDBJ whole genome shotgun (WGS) entry which is preliminary data.</text>
</comment>
<dbReference type="PANTHER" id="PTHR33490">
    <property type="entry name" value="BLR5614 PROTEIN-RELATED"/>
    <property type="match status" value="1"/>
</dbReference>
<keyword evidence="1" id="KW-0812">Transmembrane</keyword>
<feature type="domain" description="Transglutaminase-like" evidence="3">
    <location>
        <begin position="343"/>
        <end position="414"/>
    </location>
</feature>
<sequence>MKKILLLLSLVWSLFSPPQVQAATEFTTSFFSRYRIEESGNATVSHEIKITNNLAHIYPTIYTVHVTSDQLHNITASDQAGILPVKTQYSNGTTTIDLTISRPNIGLGKTQTLTLQYTAPDLVTFLGPNLALNIPRMSRANEHQNYTREVTVPPRFANLPHHFTPDPDQTTTSDQGEIYIFQGHPNESLSLLFGDTASYRLNLSYSISNPTLSQTQTEIALPPDTPYQQIILHQIDPPPSSLRLDADGNWLATYSLGANATQEISVELFAVVSPVPLFFDPSLNSPKLIDSTNFWPTENSLIQTTAAQLQTAAHIYTYLIDYMSYDYSRVGKNNRRLGAVEALTSPTTALCTEFTDSFIALARSLEIPAREINGFAYTTNPTLKPQGTSLDILHSWPEYYDAPSSRWLSLDPTWGQTTGGIDYLHQLDFSHIAFVRHGLEDDYPLPAGAYKASPSTQSIQATPTDELPARNESFTYSVTNSGLTVYNNGNVALTPRDLTLEDNSYQLPYLPPYASHTFPLHSGLSTQVKLGIASALALLFSIGILVVKALK</sequence>
<evidence type="ECO:0000313" key="4">
    <source>
        <dbReference type="EMBL" id="OGD75117.1"/>
    </source>
</evidence>
<gene>
    <name evidence="4" type="ORF">A2228_01340</name>
</gene>
<dbReference type="InterPro" id="IPR002931">
    <property type="entry name" value="Transglutaminase-like"/>
</dbReference>
<dbReference type="Pfam" id="PF01841">
    <property type="entry name" value="Transglut_core"/>
    <property type="match status" value="1"/>
</dbReference>
<organism evidence="4 5">
    <name type="scientific">Candidatus Collierbacteria bacterium RIFOXYA2_FULL_46_10</name>
    <dbReference type="NCBI Taxonomy" id="1817726"/>
    <lineage>
        <taxon>Bacteria</taxon>
        <taxon>Candidatus Collieribacteriota</taxon>
    </lineage>
</organism>
<dbReference type="InterPro" id="IPR038765">
    <property type="entry name" value="Papain-like_cys_pep_sf"/>
</dbReference>
<feature type="chain" id="PRO_5009518494" description="Transglutaminase-like domain-containing protein" evidence="2">
    <location>
        <begin position="23"/>
        <end position="551"/>
    </location>
</feature>
<dbReference type="SUPFAM" id="SSF54001">
    <property type="entry name" value="Cysteine proteinases"/>
    <property type="match status" value="1"/>
</dbReference>
<dbReference type="SMART" id="SM00460">
    <property type="entry name" value="TGc"/>
    <property type="match status" value="1"/>
</dbReference>
<evidence type="ECO:0000313" key="5">
    <source>
        <dbReference type="Proteomes" id="UP000176191"/>
    </source>
</evidence>
<keyword evidence="1" id="KW-0472">Membrane</keyword>